<dbReference type="RefSeq" id="WP_302709808.1">
    <property type="nucleotide sequence ID" value="NZ_JAULSC010000023.1"/>
</dbReference>
<dbReference type="InterPro" id="IPR036291">
    <property type="entry name" value="NAD(P)-bd_dom_sf"/>
</dbReference>
<dbReference type="Gene3D" id="3.40.50.720">
    <property type="entry name" value="NAD(P)-binding Rossmann-like Domain"/>
    <property type="match status" value="1"/>
</dbReference>
<dbReference type="InterPro" id="IPR050984">
    <property type="entry name" value="Gfo/Idh/MocA_domain"/>
</dbReference>
<name>A0ABT8TUG3_9ACTN</name>
<dbReference type="PANTHER" id="PTHR22604">
    <property type="entry name" value="OXIDOREDUCTASES"/>
    <property type="match status" value="1"/>
</dbReference>
<reference evidence="5" key="1">
    <citation type="submission" date="2023-06" db="EMBL/GenBank/DDBJ databases">
        <title>Genome sequence of Nocardioides sp. SOB44.</title>
        <authorList>
            <person name="Zhang G."/>
        </authorList>
    </citation>
    <scope>NUCLEOTIDE SEQUENCE</scope>
    <source>
        <strain evidence="5">SOB44</strain>
    </source>
</reference>
<protein>
    <submittedName>
        <fullName evidence="5">Gfo/Idh/MocA family oxidoreductase</fullName>
    </submittedName>
</protein>
<dbReference type="PANTHER" id="PTHR22604:SF105">
    <property type="entry name" value="TRANS-1,2-DIHYDROBENZENE-1,2-DIOL DEHYDROGENASE"/>
    <property type="match status" value="1"/>
</dbReference>
<comment type="caution">
    <text evidence="5">The sequence shown here is derived from an EMBL/GenBank/DDBJ whole genome shotgun (WGS) entry which is preliminary data.</text>
</comment>
<dbReference type="Pfam" id="PF01408">
    <property type="entry name" value="GFO_IDH_MocA"/>
    <property type="match status" value="1"/>
</dbReference>
<evidence type="ECO:0000259" key="4">
    <source>
        <dbReference type="Pfam" id="PF22725"/>
    </source>
</evidence>
<gene>
    <name evidence="5" type="ORF">QWJ41_17865</name>
</gene>
<sequence>MTSEQQTVRWGFLTTGKIARKVAADLALVPGSELVAVGARRLESAEAFVAEHAPGARAHASYADLVADEGVDVVYVASPHALHLEHVRMALEAGKHVLCEKPVTLDPAQAQEMVRLARHHDRFLMEAMWTACHPVVRELRERLASGELGTPRTLRAELGFHVDAAPDDRLLDPVLGASALLDMGIYPLTLAHLLLGAPERLHAEANLSERGTDMDVAVLGRYPGGALATLSASMTAWSDRSAALATDRGHVHLEGQFHHPDAAVFVPRDAAGVEGEPVRITGREPVVGGGYGNEVAEVARCVREGLRESPWVPHEQTLALMAQLDDVRRQVGVELPGADPLLPGDAG</sequence>
<proteinExistence type="inferred from homology"/>
<dbReference type="Pfam" id="PF22725">
    <property type="entry name" value="GFO_IDH_MocA_C3"/>
    <property type="match status" value="1"/>
</dbReference>
<dbReference type="InterPro" id="IPR000683">
    <property type="entry name" value="Gfo/Idh/MocA-like_OxRdtase_N"/>
</dbReference>
<organism evidence="5 6">
    <name type="scientific">Nocardioides cremeus</name>
    <dbReference type="NCBI Taxonomy" id="3058044"/>
    <lineage>
        <taxon>Bacteria</taxon>
        <taxon>Bacillati</taxon>
        <taxon>Actinomycetota</taxon>
        <taxon>Actinomycetes</taxon>
        <taxon>Propionibacteriales</taxon>
        <taxon>Nocardioidaceae</taxon>
        <taxon>Nocardioides</taxon>
    </lineage>
</organism>
<evidence type="ECO:0000313" key="6">
    <source>
        <dbReference type="Proteomes" id="UP001168363"/>
    </source>
</evidence>
<evidence type="ECO:0000259" key="3">
    <source>
        <dbReference type="Pfam" id="PF01408"/>
    </source>
</evidence>
<dbReference type="Gene3D" id="3.30.360.10">
    <property type="entry name" value="Dihydrodipicolinate Reductase, domain 2"/>
    <property type="match status" value="1"/>
</dbReference>
<feature type="domain" description="GFO/IDH/MocA-like oxidoreductase" evidence="4">
    <location>
        <begin position="136"/>
        <end position="249"/>
    </location>
</feature>
<feature type="domain" description="Gfo/Idh/MocA-like oxidoreductase N-terminal" evidence="3">
    <location>
        <begin position="9"/>
        <end position="125"/>
    </location>
</feature>
<evidence type="ECO:0000313" key="5">
    <source>
        <dbReference type="EMBL" id="MDO3397599.1"/>
    </source>
</evidence>
<evidence type="ECO:0000256" key="2">
    <source>
        <dbReference type="ARBA" id="ARBA00023002"/>
    </source>
</evidence>
<comment type="similarity">
    <text evidence="1">Belongs to the Gfo/Idh/MocA family.</text>
</comment>
<keyword evidence="6" id="KW-1185">Reference proteome</keyword>
<dbReference type="SUPFAM" id="SSF51735">
    <property type="entry name" value="NAD(P)-binding Rossmann-fold domains"/>
    <property type="match status" value="1"/>
</dbReference>
<dbReference type="SUPFAM" id="SSF55347">
    <property type="entry name" value="Glyceraldehyde-3-phosphate dehydrogenase-like, C-terminal domain"/>
    <property type="match status" value="1"/>
</dbReference>
<dbReference type="EMBL" id="JAULSC010000023">
    <property type="protein sequence ID" value="MDO3397599.1"/>
    <property type="molecule type" value="Genomic_DNA"/>
</dbReference>
<keyword evidence="2" id="KW-0560">Oxidoreductase</keyword>
<dbReference type="InterPro" id="IPR055170">
    <property type="entry name" value="GFO_IDH_MocA-like_dom"/>
</dbReference>
<evidence type="ECO:0000256" key="1">
    <source>
        <dbReference type="ARBA" id="ARBA00010928"/>
    </source>
</evidence>
<accession>A0ABT8TUG3</accession>
<dbReference type="Proteomes" id="UP001168363">
    <property type="component" value="Unassembled WGS sequence"/>
</dbReference>